<organism evidence="7 8">
    <name type="scientific">Dendroctonus ponderosae</name>
    <name type="common">Mountain pine beetle</name>
    <dbReference type="NCBI Taxonomy" id="77166"/>
    <lineage>
        <taxon>Eukaryota</taxon>
        <taxon>Metazoa</taxon>
        <taxon>Ecdysozoa</taxon>
        <taxon>Arthropoda</taxon>
        <taxon>Hexapoda</taxon>
        <taxon>Insecta</taxon>
        <taxon>Pterygota</taxon>
        <taxon>Neoptera</taxon>
        <taxon>Endopterygota</taxon>
        <taxon>Coleoptera</taxon>
        <taxon>Polyphaga</taxon>
        <taxon>Cucujiformia</taxon>
        <taxon>Curculionidae</taxon>
        <taxon>Scolytinae</taxon>
        <taxon>Dendroctonus</taxon>
    </lineage>
</organism>
<evidence type="ECO:0000259" key="5">
    <source>
        <dbReference type="PROSITE" id="PS50835"/>
    </source>
</evidence>
<dbReference type="InterPro" id="IPR003599">
    <property type="entry name" value="Ig_sub"/>
</dbReference>
<dbReference type="EMBL" id="KB632168">
    <property type="protein sequence ID" value="ERL89362.1"/>
    <property type="molecule type" value="Genomic_DNA"/>
</dbReference>
<feature type="domain" description="Ig-like" evidence="5">
    <location>
        <begin position="319"/>
        <end position="356"/>
    </location>
</feature>
<dbReference type="Proteomes" id="UP000030742">
    <property type="component" value="Unassembled WGS sequence"/>
</dbReference>
<dbReference type="InterPro" id="IPR003598">
    <property type="entry name" value="Ig_sub2"/>
</dbReference>
<keyword evidence="1" id="KW-0677">Repeat</keyword>
<feature type="domain" description="Ig-like" evidence="5">
    <location>
        <begin position="136"/>
        <end position="221"/>
    </location>
</feature>
<evidence type="ECO:0000256" key="1">
    <source>
        <dbReference type="ARBA" id="ARBA00022737"/>
    </source>
</evidence>
<dbReference type="PANTHER" id="PTHR13817">
    <property type="entry name" value="TITIN"/>
    <property type="match status" value="1"/>
</dbReference>
<dbReference type="InterPro" id="IPR036116">
    <property type="entry name" value="FN3_sf"/>
</dbReference>
<dbReference type="InterPro" id="IPR036179">
    <property type="entry name" value="Ig-like_dom_sf"/>
</dbReference>
<name>U4U8K8_DENPD</name>
<feature type="compositionally biased region" description="Basic residues" evidence="4">
    <location>
        <begin position="420"/>
        <end position="430"/>
    </location>
</feature>
<keyword evidence="2" id="KW-1015">Disulfide bond</keyword>
<proteinExistence type="predicted"/>
<sequence length="692" mass="78169">MDSSNHRRTASSLSKKRHKSSFSDFEYLVSQPVSMSLPIGYDTSLLCEMNIVPDKFEWKFYPTDEPYNRAANIILSNASYRLIHEFRPNKKKSELLVPVKDELVAGDYQCLAYYGAFVVASVPWRITLARLGQSHPQKSVSVTVQAGNTVSWRCDVPESNPLAYVDYTKDDKYISPPDVGNRVKSMILPHVNVSESGVYKCSTTNTFEKRNLDSTLKLEVTHHAHEKAPFFISQPVSEHTATKGSTLFLECSAVGKPIPKVVWYKKSQSQLPAHRTEVIAGGLLIKNISSRDDGVYVCNHTNSHGSIFHEIMVKYREEPSLDCSINATDINQGENRDLECEVRGTPEPEISWFLNGFSVLNDSRIEAIGNKIYFRPIEKRHAGNLQIFARNIVQTVYSSIRIRVIPLPTSIDEIPTPLHNRPRHKPKQRAPKMIPPSKPVVSRVKDDTVVVRWNISNNNGLSILFFKVQYKEIPFANQTYTSNKGWNTANTDIAPNINAYEISDLKPDHFYKFRVAVVYSNNDSIMSQMSKKFHLRSIDFDKKNPLPVCLITHVETISHSSIKVYWNCPPFNVTIDGFYIHYLIATRAGDDYVVVTVEGSDVRSYVINYLHPETSYDVKLQSFNQKLASELSPMMKGRTGDTQDKSNSIPNHIQADASDYMVESKTLSKANGCTLPGNKITITSNPLADTEK</sequence>
<feature type="domain" description="Fibronectin type-III" evidence="6">
    <location>
        <begin position="547"/>
        <end position="642"/>
    </location>
</feature>
<evidence type="ECO:0000256" key="4">
    <source>
        <dbReference type="SAM" id="MobiDB-lite"/>
    </source>
</evidence>
<feature type="non-terminal residue" evidence="7">
    <location>
        <position position="692"/>
    </location>
</feature>
<evidence type="ECO:0000256" key="2">
    <source>
        <dbReference type="ARBA" id="ARBA00023157"/>
    </source>
</evidence>
<dbReference type="AlphaFoldDB" id="U4U8K8"/>
<feature type="region of interest" description="Disordered" evidence="4">
    <location>
        <begin position="415"/>
        <end position="440"/>
    </location>
</feature>
<evidence type="ECO:0000259" key="6">
    <source>
        <dbReference type="PROSITE" id="PS50853"/>
    </source>
</evidence>
<gene>
    <name evidence="7" type="ORF">D910_06733</name>
</gene>
<protein>
    <recommendedName>
        <fullName evidence="9">Interference hedgehog</fullName>
    </recommendedName>
</protein>
<dbReference type="STRING" id="77166.U4U8K8"/>
<dbReference type="PROSITE" id="PS50835">
    <property type="entry name" value="IG_LIKE"/>
    <property type="match status" value="3"/>
</dbReference>
<dbReference type="InterPro" id="IPR013098">
    <property type="entry name" value="Ig_I-set"/>
</dbReference>
<keyword evidence="3" id="KW-0393">Immunoglobulin domain</keyword>
<accession>U4U8K8</accession>
<feature type="domain" description="Ig-like" evidence="5">
    <location>
        <begin position="229"/>
        <end position="314"/>
    </location>
</feature>
<dbReference type="Pfam" id="PF00041">
    <property type="entry name" value="fn3"/>
    <property type="match status" value="2"/>
</dbReference>
<dbReference type="SMART" id="SM00408">
    <property type="entry name" value="IGc2"/>
    <property type="match status" value="3"/>
</dbReference>
<dbReference type="SMART" id="SM00060">
    <property type="entry name" value="FN3"/>
    <property type="match status" value="2"/>
</dbReference>
<dbReference type="PANTHER" id="PTHR13817:SF166">
    <property type="entry name" value="NEURONAL IGCAM-RELATED"/>
    <property type="match status" value="1"/>
</dbReference>
<dbReference type="Gene3D" id="2.60.40.10">
    <property type="entry name" value="Immunoglobulins"/>
    <property type="match status" value="5"/>
</dbReference>
<evidence type="ECO:0000313" key="7">
    <source>
        <dbReference type="EMBL" id="ERL89362.1"/>
    </source>
</evidence>
<dbReference type="GO" id="GO:0009653">
    <property type="term" value="P:anatomical structure morphogenesis"/>
    <property type="evidence" value="ECO:0007669"/>
    <property type="project" value="UniProtKB-ARBA"/>
</dbReference>
<evidence type="ECO:0000313" key="8">
    <source>
        <dbReference type="Proteomes" id="UP000030742"/>
    </source>
</evidence>
<dbReference type="FunFam" id="2.60.40.10:FF:000032">
    <property type="entry name" value="palladin isoform X1"/>
    <property type="match status" value="1"/>
</dbReference>
<dbReference type="InterPro" id="IPR007110">
    <property type="entry name" value="Ig-like_dom"/>
</dbReference>
<dbReference type="SMART" id="SM00409">
    <property type="entry name" value="IG"/>
    <property type="match status" value="3"/>
</dbReference>
<evidence type="ECO:0000256" key="3">
    <source>
        <dbReference type="ARBA" id="ARBA00023319"/>
    </source>
</evidence>
<dbReference type="PROSITE" id="PS50853">
    <property type="entry name" value="FN3"/>
    <property type="match status" value="2"/>
</dbReference>
<dbReference type="InterPro" id="IPR013783">
    <property type="entry name" value="Ig-like_fold"/>
</dbReference>
<reference evidence="7 8" key="1">
    <citation type="journal article" date="2013" name="Genome Biol.">
        <title>Draft genome of the mountain pine beetle, Dendroctonus ponderosae Hopkins, a major forest pest.</title>
        <authorList>
            <person name="Keeling C.I."/>
            <person name="Yuen M.M."/>
            <person name="Liao N.Y."/>
            <person name="Docking T.R."/>
            <person name="Chan S.K."/>
            <person name="Taylor G.A."/>
            <person name="Palmquist D.L."/>
            <person name="Jackman S.D."/>
            <person name="Nguyen A."/>
            <person name="Li M."/>
            <person name="Henderson H."/>
            <person name="Janes J.K."/>
            <person name="Zhao Y."/>
            <person name="Pandoh P."/>
            <person name="Moore R."/>
            <person name="Sperling F.A."/>
            <person name="Huber D.P."/>
            <person name="Birol I."/>
            <person name="Jones S.J."/>
            <person name="Bohlmann J."/>
        </authorList>
    </citation>
    <scope>NUCLEOTIDE SEQUENCE</scope>
</reference>
<dbReference type="GO" id="GO:0030154">
    <property type="term" value="P:cell differentiation"/>
    <property type="evidence" value="ECO:0007669"/>
    <property type="project" value="UniProtKB-ARBA"/>
</dbReference>
<dbReference type="SUPFAM" id="SSF48726">
    <property type="entry name" value="Immunoglobulin"/>
    <property type="match status" value="3"/>
</dbReference>
<dbReference type="SUPFAM" id="SSF49265">
    <property type="entry name" value="Fibronectin type III"/>
    <property type="match status" value="1"/>
</dbReference>
<dbReference type="Pfam" id="PF07679">
    <property type="entry name" value="I-set"/>
    <property type="match status" value="2"/>
</dbReference>
<dbReference type="CDD" id="cd00063">
    <property type="entry name" value="FN3"/>
    <property type="match status" value="2"/>
</dbReference>
<dbReference type="OrthoDB" id="9998697at2759"/>
<dbReference type="InterPro" id="IPR003961">
    <property type="entry name" value="FN3_dom"/>
</dbReference>
<feature type="domain" description="Fibronectin type-III" evidence="6">
    <location>
        <begin position="435"/>
        <end position="538"/>
    </location>
</feature>
<evidence type="ECO:0008006" key="9">
    <source>
        <dbReference type="Google" id="ProtNLM"/>
    </source>
</evidence>
<dbReference type="InterPro" id="IPR050964">
    <property type="entry name" value="Striated_Muscle_Regulatory"/>
</dbReference>